<organism evidence="2 3">
    <name type="scientific">Eleginops maclovinus</name>
    <name type="common">Patagonian blennie</name>
    <name type="synonym">Eleginus maclovinus</name>
    <dbReference type="NCBI Taxonomy" id="56733"/>
    <lineage>
        <taxon>Eukaryota</taxon>
        <taxon>Metazoa</taxon>
        <taxon>Chordata</taxon>
        <taxon>Craniata</taxon>
        <taxon>Vertebrata</taxon>
        <taxon>Euteleostomi</taxon>
        <taxon>Actinopterygii</taxon>
        <taxon>Neopterygii</taxon>
        <taxon>Teleostei</taxon>
        <taxon>Neoteleostei</taxon>
        <taxon>Acanthomorphata</taxon>
        <taxon>Eupercaria</taxon>
        <taxon>Perciformes</taxon>
        <taxon>Notothenioidei</taxon>
        <taxon>Eleginopidae</taxon>
        <taxon>Eleginops</taxon>
    </lineage>
</organism>
<feature type="compositionally biased region" description="Basic and acidic residues" evidence="1">
    <location>
        <begin position="70"/>
        <end position="80"/>
    </location>
</feature>
<evidence type="ECO:0000313" key="3">
    <source>
        <dbReference type="Proteomes" id="UP001346869"/>
    </source>
</evidence>
<protein>
    <submittedName>
        <fullName evidence="2">Uncharacterized protein</fullName>
    </submittedName>
</protein>
<name>A0AAN8ACP7_ELEMC</name>
<evidence type="ECO:0000256" key="1">
    <source>
        <dbReference type="SAM" id="MobiDB-lite"/>
    </source>
</evidence>
<sequence>METLTPIKCNLTSQWSGSPNGNYHSGCQHLHAASPGCDCVPVCGAAAAEEEEEEGQGCCRHMWNITVTERESAEEPESRCLRIPQESNLEQRTGISL</sequence>
<comment type="caution">
    <text evidence="2">The sequence shown here is derived from an EMBL/GenBank/DDBJ whole genome shotgun (WGS) entry which is preliminary data.</text>
</comment>
<gene>
    <name evidence="2" type="ORF">PBY51_001358</name>
</gene>
<evidence type="ECO:0000313" key="2">
    <source>
        <dbReference type="EMBL" id="KAK5850478.1"/>
    </source>
</evidence>
<keyword evidence="3" id="KW-1185">Reference proteome</keyword>
<dbReference type="EMBL" id="JAUZQC010000022">
    <property type="protein sequence ID" value="KAK5850478.1"/>
    <property type="molecule type" value="Genomic_DNA"/>
</dbReference>
<dbReference type="AlphaFoldDB" id="A0AAN8ACP7"/>
<dbReference type="Proteomes" id="UP001346869">
    <property type="component" value="Unassembled WGS sequence"/>
</dbReference>
<reference evidence="2 3" key="2">
    <citation type="journal article" date="2023" name="Mol. Biol. Evol.">
        <title>Genomics of Secondarily Temperate Adaptation in the Only Non-Antarctic Icefish.</title>
        <authorList>
            <person name="Rivera-Colon A.G."/>
            <person name="Rayamajhi N."/>
            <person name="Minhas B.F."/>
            <person name="Madrigal G."/>
            <person name="Bilyk K.T."/>
            <person name="Yoon V."/>
            <person name="Hune M."/>
            <person name="Gregory S."/>
            <person name="Cheng C.H.C."/>
            <person name="Catchen J.M."/>
        </authorList>
    </citation>
    <scope>NUCLEOTIDE SEQUENCE [LARGE SCALE GENOMIC DNA]</scope>
    <source>
        <strain evidence="2">JMC-PN-2008</strain>
    </source>
</reference>
<reference evidence="2 3" key="1">
    <citation type="journal article" date="2023" name="Genes (Basel)">
        <title>Chromosome-Level Genome Assembly and Circadian Gene Repertoire of the Patagonia Blennie Eleginops maclovinus-The Closest Ancestral Proxy of Antarctic Cryonotothenioids.</title>
        <authorList>
            <person name="Cheng C.C."/>
            <person name="Rivera-Colon A.G."/>
            <person name="Minhas B.F."/>
            <person name="Wilson L."/>
            <person name="Rayamajhi N."/>
            <person name="Vargas-Chacoff L."/>
            <person name="Catchen J.M."/>
        </authorList>
    </citation>
    <scope>NUCLEOTIDE SEQUENCE [LARGE SCALE GENOMIC DNA]</scope>
    <source>
        <strain evidence="2">JMC-PN-2008</strain>
    </source>
</reference>
<feature type="compositionally biased region" description="Polar residues" evidence="1">
    <location>
        <begin position="85"/>
        <end position="97"/>
    </location>
</feature>
<proteinExistence type="predicted"/>
<accession>A0AAN8ACP7</accession>
<feature type="region of interest" description="Disordered" evidence="1">
    <location>
        <begin position="70"/>
        <end position="97"/>
    </location>
</feature>